<dbReference type="Pfam" id="PF13414">
    <property type="entry name" value="TPR_11"/>
    <property type="match status" value="1"/>
</dbReference>
<gene>
    <name evidence="4" type="ORF">DEBR0S6_10748G</name>
</gene>
<reference evidence="4 5" key="1">
    <citation type="submission" date="2019-07" db="EMBL/GenBank/DDBJ databases">
        <authorList>
            <person name="Friedrich A."/>
            <person name="Schacherer J."/>
        </authorList>
    </citation>
    <scope>NUCLEOTIDE SEQUENCE [LARGE SCALE GENOMIC DNA]</scope>
</reference>
<evidence type="ECO:0000313" key="4">
    <source>
        <dbReference type="EMBL" id="VUG20224.1"/>
    </source>
</evidence>
<dbReference type="PANTHER" id="PTHR46423">
    <property type="entry name" value="RNA POLYMERASE II-ASSOCIATED PROTEIN 3"/>
    <property type="match status" value="1"/>
</dbReference>
<dbReference type="InterPro" id="IPR019734">
    <property type="entry name" value="TPR_rpt"/>
</dbReference>
<dbReference type="Proteomes" id="UP000478008">
    <property type="component" value="Unassembled WGS sequence"/>
</dbReference>
<dbReference type="InterPro" id="IPR011990">
    <property type="entry name" value="TPR-like_helical_dom_sf"/>
</dbReference>
<keyword evidence="5" id="KW-1185">Reference proteome</keyword>
<evidence type="ECO:0000256" key="1">
    <source>
        <dbReference type="ARBA" id="ARBA00022803"/>
    </source>
</evidence>
<dbReference type="PANTHER" id="PTHR46423:SF1">
    <property type="entry name" value="RNA POLYMERASE II-ASSOCIATED PROTEIN 3"/>
    <property type="match status" value="1"/>
</dbReference>
<organism evidence="4 5">
    <name type="scientific">Dekkera bruxellensis</name>
    <name type="common">Brettanomyces custersii</name>
    <dbReference type="NCBI Taxonomy" id="5007"/>
    <lineage>
        <taxon>Eukaryota</taxon>
        <taxon>Fungi</taxon>
        <taxon>Dikarya</taxon>
        <taxon>Ascomycota</taxon>
        <taxon>Saccharomycotina</taxon>
        <taxon>Pichiomycetes</taxon>
        <taxon>Pichiales</taxon>
        <taxon>Pichiaceae</taxon>
        <taxon>Brettanomyces</taxon>
    </lineage>
</organism>
<accession>A0A7D9H4S9</accession>
<sequence length="320" mass="36476">MPDLAALRESGKNAFKNKSYDEAVKIYSEALKLDKDSPIWYSNRAMAYTKLEKWSQSLTDCNRGLSLHPEGKIMVKLLWRKGVSLINLSQFEEAKQSLMQAKLMDPDNSAIMKSLRTLQARENDLIKIEIQEVDHLPGDLLKFEKNTSSSSGKIPSDDSLEEELCKIDGVTVPSVKRIKPIESRPSSSERKKKNDPFTDTAMYPPQPSVYFLSTLKTKFTDENKHTYYLYILHLDSSIYGSIYKIAGVDSGFLQLYVDAALWYFKTSNDGLYNKKIADTIRTFTSLPRFMLSSMYISSDKSRQLLDEIQSKAGSDLHSLW</sequence>
<feature type="compositionally biased region" description="Basic and acidic residues" evidence="3">
    <location>
        <begin position="179"/>
        <end position="196"/>
    </location>
</feature>
<dbReference type="Pfam" id="PF13181">
    <property type="entry name" value="TPR_8"/>
    <property type="match status" value="1"/>
</dbReference>
<dbReference type="PROSITE" id="PS50005">
    <property type="entry name" value="TPR"/>
    <property type="match status" value="1"/>
</dbReference>
<keyword evidence="1 2" id="KW-0802">TPR repeat</keyword>
<feature type="repeat" description="TPR" evidence="2">
    <location>
        <begin position="4"/>
        <end position="37"/>
    </location>
</feature>
<protein>
    <submittedName>
        <fullName evidence="4">DEBR0S6_10748g1_1</fullName>
    </submittedName>
</protein>
<proteinExistence type="predicted"/>
<dbReference type="EMBL" id="CABFWN010000006">
    <property type="protein sequence ID" value="VUG20224.1"/>
    <property type="molecule type" value="Genomic_DNA"/>
</dbReference>
<dbReference type="Gene3D" id="1.25.40.10">
    <property type="entry name" value="Tetratricopeptide repeat domain"/>
    <property type="match status" value="1"/>
</dbReference>
<name>A0A7D9H4S9_DEKBR</name>
<dbReference type="InterPro" id="IPR051966">
    <property type="entry name" value="RPAP3"/>
</dbReference>
<dbReference type="SUPFAM" id="SSF48452">
    <property type="entry name" value="TPR-like"/>
    <property type="match status" value="1"/>
</dbReference>
<evidence type="ECO:0000256" key="2">
    <source>
        <dbReference type="PROSITE-ProRule" id="PRU00339"/>
    </source>
</evidence>
<feature type="region of interest" description="Disordered" evidence="3">
    <location>
        <begin position="178"/>
        <end position="201"/>
    </location>
</feature>
<dbReference type="GO" id="GO:0101031">
    <property type="term" value="C:protein folding chaperone complex"/>
    <property type="evidence" value="ECO:0007669"/>
    <property type="project" value="TreeGrafter"/>
</dbReference>
<dbReference type="SMART" id="SM00028">
    <property type="entry name" value="TPR"/>
    <property type="match status" value="3"/>
</dbReference>
<evidence type="ECO:0000313" key="5">
    <source>
        <dbReference type="Proteomes" id="UP000478008"/>
    </source>
</evidence>
<dbReference type="AlphaFoldDB" id="A0A7D9H4S9"/>
<evidence type="ECO:0000256" key="3">
    <source>
        <dbReference type="SAM" id="MobiDB-lite"/>
    </source>
</evidence>